<dbReference type="RefSeq" id="WP_050432444.1">
    <property type="nucleotide sequence ID" value="NZ_CP012159.1"/>
</dbReference>
<feature type="chain" id="PRO_5005459524" description="Lipoprotein" evidence="1">
    <location>
        <begin position="35"/>
        <end position="181"/>
    </location>
</feature>
<gene>
    <name evidence="2" type="ORF">CMC5_046740</name>
</gene>
<dbReference type="EMBL" id="CP012159">
    <property type="protein sequence ID" value="AKT40519.1"/>
    <property type="molecule type" value="Genomic_DNA"/>
</dbReference>
<evidence type="ECO:0000256" key="1">
    <source>
        <dbReference type="SAM" id="SignalP"/>
    </source>
</evidence>
<feature type="signal peptide" evidence="1">
    <location>
        <begin position="1"/>
        <end position="34"/>
    </location>
</feature>
<proteinExistence type="predicted"/>
<organism evidence="2 3">
    <name type="scientific">Chondromyces crocatus</name>
    <dbReference type="NCBI Taxonomy" id="52"/>
    <lineage>
        <taxon>Bacteria</taxon>
        <taxon>Pseudomonadati</taxon>
        <taxon>Myxococcota</taxon>
        <taxon>Polyangia</taxon>
        <taxon>Polyangiales</taxon>
        <taxon>Polyangiaceae</taxon>
        <taxon>Chondromyces</taxon>
    </lineage>
</organism>
<keyword evidence="3" id="KW-1185">Reference proteome</keyword>
<dbReference type="OrthoDB" id="5519171at2"/>
<evidence type="ECO:0000313" key="3">
    <source>
        <dbReference type="Proteomes" id="UP000067626"/>
    </source>
</evidence>
<reference evidence="2 3" key="1">
    <citation type="submission" date="2015-07" db="EMBL/GenBank/DDBJ databases">
        <title>Genome analysis of myxobacterium Chondromyces crocatus Cm c5 reveals a high potential for natural compound synthesis and the genetic basis for the loss of fruiting body formation.</title>
        <authorList>
            <person name="Zaburannyi N."/>
            <person name="Bunk B."/>
            <person name="Maier J."/>
            <person name="Overmann J."/>
            <person name="Mueller R."/>
        </authorList>
    </citation>
    <scope>NUCLEOTIDE SEQUENCE [LARGE SCALE GENOMIC DNA]</scope>
    <source>
        <strain evidence="2 3">Cm c5</strain>
    </source>
</reference>
<dbReference type="KEGG" id="ccro:CMC5_046740"/>
<name>A0A0K1EI35_CHOCO</name>
<evidence type="ECO:0008006" key="4">
    <source>
        <dbReference type="Google" id="ProtNLM"/>
    </source>
</evidence>
<dbReference type="Proteomes" id="UP000067626">
    <property type="component" value="Chromosome"/>
</dbReference>
<keyword evidence="1" id="KW-0732">Signal</keyword>
<evidence type="ECO:0000313" key="2">
    <source>
        <dbReference type="EMBL" id="AKT40519.1"/>
    </source>
</evidence>
<dbReference type="STRING" id="52.CMC5_046740"/>
<dbReference type="PROSITE" id="PS51257">
    <property type="entry name" value="PROKAR_LIPOPROTEIN"/>
    <property type="match status" value="1"/>
</dbReference>
<accession>A0A0K1EI35</accession>
<dbReference type="AlphaFoldDB" id="A0A0K1EI35"/>
<sequence>MVRALSRRLQRTSPFSVLVPLVCALGGLGCAADAADAGGALGGDEGPRNVEDFEVGSGDRAFEALERDATIAIIAGPQGGYHIWLSVRCTACGPELLLTYGVEDAESGAPMTSAQGLQAWTVLLDAGSFREASGIVAYLASRDVEAYVGRRARLWARSFTDDGTPLEDEAEATIRGIESWP</sequence>
<protein>
    <recommendedName>
        <fullName evidence="4">Lipoprotein</fullName>
    </recommendedName>
</protein>